<gene>
    <name evidence="2" type="ORF">OJ930_01380</name>
</gene>
<evidence type="ECO:0000259" key="1">
    <source>
        <dbReference type="Pfam" id="PF24723"/>
    </source>
</evidence>
<dbReference type="InterPro" id="IPR056092">
    <property type="entry name" value="DUF7675"/>
</dbReference>
<dbReference type="Proteomes" id="UP001208853">
    <property type="component" value="Unassembled WGS sequence"/>
</dbReference>
<name>A0AAW5TDQ9_STRAP</name>
<reference evidence="2" key="1">
    <citation type="submission" date="2022-10" db="EMBL/GenBank/DDBJ databases">
        <title>Comparative genomic study of S. anginosus.</title>
        <authorList>
            <person name="Prasad A."/>
            <person name="Ene A."/>
            <person name="Jablonska S."/>
            <person name="Du J."/>
            <person name="Wolfe A.J."/>
            <person name="Putonti C."/>
        </authorList>
    </citation>
    <scope>NUCLEOTIDE SEQUENCE</scope>
    <source>
        <strain evidence="2">UMB6888</strain>
    </source>
</reference>
<sequence>MSNNDDFLEELSELANQEDDRIWSESHLDGYSDFYKENEASKVWWIDKLDAIGEHLFSFDQKKIYNLFVDYPHNMMDKEVEIFDKENPYWKEFLSNRKK</sequence>
<evidence type="ECO:0000313" key="3">
    <source>
        <dbReference type="Proteomes" id="UP001208853"/>
    </source>
</evidence>
<dbReference type="Pfam" id="PF24723">
    <property type="entry name" value="DUF7675"/>
    <property type="match status" value="1"/>
</dbReference>
<organism evidence="2 3">
    <name type="scientific">Streptococcus anginosus</name>
    <dbReference type="NCBI Taxonomy" id="1328"/>
    <lineage>
        <taxon>Bacteria</taxon>
        <taxon>Bacillati</taxon>
        <taxon>Bacillota</taxon>
        <taxon>Bacilli</taxon>
        <taxon>Lactobacillales</taxon>
        <taxon>Streptococcaceae</taxon>
        <taxon>Streptococcus</taxon>
        <taxon>Streptococcus anginosus group</taxon>
    </lineage>
</organism>
<evidence type="ECO:0000313" key="2">
    <source>
        <dbReference type="EMBL" id="MCW1071728.1"/>
    </source>
</evidence>
<dbReference type="EMBL" id="JAPAIK010000005">
    <property type="protein sequence ID" value="MCW1071728.1"/>
    <property type="molecule type" value="Genomic_DNA"/>
</dbReference>
<dbReference type="RefSeq" id="WP_070584343.1">
    <property type="nucleotide sequence ID" value="NZ_CP118053.1"/>
</dbReference>
<dbReference type="AlphaFoldDB" id="A0AAW5TDQ9"/>
<feature type="domain" description="DUF7675" evidence="1">
    <location>
        <begin position="34"/>
        <end position="98"/>
    </location>
</feature>
<proteinExistence type="predicted"/>
<accession>A0AAW5TDQ9</accession>
<protein>
    <recommendedName>
        <fullName evidence="1">DUF7675 domain-containing protein</fullName>
    </recommendedName>
</protein>
<comment type="caution">
    <text evidence="2">The sequence shown here is derived from an EMBL/GenBank/DDBJ whole genome shotgun (WGS) entry which is preliminary data.</text>
</comment>